<feature type="domain" description="Subtilisin-like protease fibronectin type-III" evidence="11">
    <location>
        <begin position="2451"/>
        <end position="2549"/>
    </location>
</feature>
<feature type="region of interest" description="Disordered" evidence="8">
    <location>
        <begin position="2005"/>
        <end position="2025"/>
    </location>
</feature>
<dbReference type="PRINTS" id="PR00723">
    <property type="entry name" value="SUBTILISIN"/>
</dbReference>
<evidence type="ECO:0000313" key="13">
    <source>
        <dbReference type="Proteomes" id="UP000323000"/>
    </source>
</evidence>
<dbReference type="Pfam" id="PF00082">
    <property type="entry name" value="Peptidase_S8"/>
    <property type="match status" value="4"/>
</dbReference>
<dbReference type="InterPro" id="IPR000209">
    <property type="entry name" value="Peptidase_S8/S53_dom"/>
</dbReference>
<dbReference type="Proteomes" id="UP000323000">
    <property type="component" value="Chromosome 12"/>
</dbReference>
<feature type="region of interest" description="Disordered" evidence="8">
    <location>
        <begin position="793"/>
        <end position="812"/>
    </location>
</feature>
<feature type="active site" description="Charge relay system" evidence="7">
    <location>
        <position position="45"/>
    </location>
</feature>
<feature type="compositionally biased region" description="Polar residues" evidence="8">
    <location>
        <begin position="1364"/>
        <end position="1373"/>
    </location>
</feature>
<feature type="domain" description="Subtilisin-like protease fibronectin type-III" evidence="11">
    <location>
        <begin position="1239"/>
        <end position="1337"/>
    </location>
</feature>
<dbReference type="Gene3D" id="3.40.50.200">
    <property type="entry name" value="Peptidase S8/S53 domain"/>
    <property type="match status" value="4"/>
</dbReference>
<dbReference type="Pfam" id="PF17766">
    <property type="entry name" value="fn3_6"/>
    <property type="match status" value="4"/>
</dbReference>
<gene>
    <name evidence="12" type="ORF">EZV62_025741</name>
</gene>
<evidence type="ECO:0000259" key="11">
    <source>
        <dbReference type="Pfam" id="PF17766"/>
    </source>
</evidence>
<evidence type="ECO:0000256" key="8">
    <source>
        <dbReference type="SAM" id="MobiDB-lite"/>
    </source>
</evidence>
<dbReference type="InterPro" id="IPR045051">
    <property type="entry name" value="SBT"/>
</dbReference>
<feature type="active site" description="Charge relay system" evidence="7">
    <location>
        <position position="2345"/>
    </location>
</feature>
<sequence length="2553" mass="275389">MSGVVSVFPNRKLKLHTTRSWDFMGFSQKVERATTESDVIIGVIDTGIWPESESFNDTGFGPPPTKWRGTCQVSANFTCNNKIIGAKYYRSDGRFGPDDIPSPRDSNGHGTHTASTAAGNLVSMTSLYGFGQGTARGGVPSSRIAVYKVCWSDSCWEADILAAFDDAIADGVDIISVSLGRRHPLGYFNDSKAIGSFHAMRNGILTSFSAGNEGPKSYTISNIAPWFLSVAASTIDRNFSTKVQLGNNSFYEGISINTVDLTNTKYPLIYGGDAPNVTGGFSNNLSRFCIEDSLDRNLVMGKIVLCDRLVSGKGPLNAGAVGTVIQDTIRRDYAHNFPLPTSYVNKADGSNILTYIKSNSNTSATIFKSTQGNDTKAPYVVSFSSRGPNPITLDILKPDITAPGVNILAAWTPLNSVSEVKGDNRFVKYNMISGTSMSCPHVTAIAAYIKSFHPTWSPAAIKSAIMTTATSMSATKNLEAEFAYGSGHINPLKVVNPGLVYDAGPIDYIRFLCGQKYSTRHLRLVTGDNSTCDATTSAEVWDLNYPSFALSTSPLETNFTRIFNRVVTNVGTPVSTYRASVTGTPTGLRIRLNPSVLSFTSFGQALSFTLTVEGTIVDPMVSASLVWDDGVHQAYIVYMGSKSKGQLSSSALYMSMLRQVTAAGRNVGPESLLYNYGKSFDGFVVKLTEEEAKKMAGMSSVVSVFPNRKLKLHTTRSWDFMGFSQKVERATTESDVIIGVIDTGICPESESFNDTGFGPPPTKWRGTCQVSANFTCNNKIIGAKYYRSDGSFGPGDIPSPRDSNGHGTHTASTAAGNLVSMTSLYGFGQGTARGGVPSSRIAVYKVCWSDGCSDADVLAAFDDAIADGVDIISFSIGGTTPLDYFNDSSAIGSFHAMRNGILTSISAGNEGPKPSTISNIAPWFLSVAASTVDRNFSTKVQLGNNIFYEGISINTVDLTNTMYPLIYGGDAPNVTGGFSNNSSRFCIEDSLNRNLVKGKIVLCDRLDDGKGPLYAGAVGTVIQDTISRDYANSFPLPTSYVNRADGRKILTYIKSNSNASATIFKSMQGNDTLAPYVASFSSRGPNDITLDILKPDITAPGVNILAAWTPLNSVSEVKGDNRFVPYNMISGTSMSCPHVSAIAAYIKSFHPTWSPAAIKSAIMTTATSMSATKNPEAEFAYGSGHINPLKVVNPGLVYDAGPIDYIRFLCGQRYSTKHLRLLTKDNSTCDATTSAKVWDLNYPSFALSTSPSETNFTRIFNRVVTNVGTPVSTYRASVTGAPAGLRIRLNPSVLSFTSLGQMLSFTLTVEGTIVDSMVSASLVWDDGVHQVRSPVVVKESGDSRESDQDSGYGRKDMAYRQGEVSKNSKSTAGRSLPKENLKAPRKEKVVGKIDVDKGKGSWVKVPRKKPRYPMSHGSLKIGIQRESKNMEVSESDTNGNEYNQGLLSSDYRFKEECSRKGRQVISDFSGMDVSGKFGPLRSGLLNCYQDKAQQENSSSDDSPNDSDSLLDPQVNKVETEAQRDKIQELQLIVDLRDQATEEPNREQVEEGRHSQNNKACSSDSHESQVSTTMPNCRRGKRSVLATRTHPMKTWGILQCAHHSNNVENRDMMPDITAPGVNILAAWTPLNSVSEVKGDNRFVKYNMISGTSMSCPHVTAIAAYIKSFHPTWSPAAIKSAIMTTATSMSATKNPEAEFAYGSGHINPLKVVNPGLVYDAGPIDYIRFLCGQRYSTKHLKLLTKDNSTCDATTSAKVWVLNYPSFDLSTSPSETNFTRIFNRVVTNVGTPVSTYRASVTGAPAGLRIRLNSSVLSFTSLGQMLSFTLTVEGTIVDSMVSASLVWDDGVHQAYIVYMGSKPKGQLSTSTLHMSMLRQVAGRNFGPESLLYHYRKSFDGFVVKLTEEEAKKMAGMSGVVSVFPNRQLKLHTTRSWNFMGFSQKVERATTESDVIIGVIDTGIWPESESFNDTGFGPPPTKWRGTCQVSANFTCNNKIIGAKYYRSDRSFGPDDIPSPRDSNGHGTHTASTAAGNLVSMTSLYGFGQGTARGGVPSSRIAVYKVCWSDSCSEADILAAFDDAIADGVDIISVSIGGSPLEYFNDSIAIGSFHAMRNGILTSISAGNDGPKPSTISNFAPWFISVAASTIDRNFSTKVQLGNNLFYEGISINTIDLTNTMYPLIYGGDAPNVTGGFSNTSSRFCNENSLDKNLVKGKIVLCDLLDTGEGPFYAGAAGAVIQDTTSRDFAINFPLPTSYVNNADGSNILAYIKSNSSASATIFKSTQGNDTKAPYVVSFSSRGPNPITLDILKPDITAPGVNILAAWTPLNSVSEVKGDNRFVQYNMISGTSMSCPHVSAIAAYIKSFHPTWSPAAIKSAIMTTATSMSTTKNPEAEFGYGSGHINPLKVVNPGLVYDAGPIDYIRFLCGQKYSTTLLRLVTKDNSTCDATTSASVWDLNYPSFALSIFPSETNFTRIFNRVVTNVGTPVSTYRASVTGAPAGLRIRLNPSVLSFTSLGQLMSFTLTVEGTIVDPIVSTSLVWDDGVHQVRSPIVVFVVS</sequence>
<comment type="similarity">
    <text evidence="1 7">Belongs to the peptidase S8 family.</text>
</comment>
<dbReference type="SUPFAM" id="SSF52743">
    <property type="entry name" value="Subtilisin-like"/>
    <property type="match status" value="4"/>
</dbReference>
<feature type="active site" description="Charge relay system" evidence="7">
    <location>
        <position position="1955"/>
    </location>
</feature>
<feature type="compositionally biased region" description="Polar residues" evidence="8">
    <location>
        <begin position="1554"/>
        <end position="1574"/>
    </location>
</feature>
<feature type="compositionally biased region" description="Polar residues" evidence="8">
    <location>
        <begin position="801"/>
        <end position="812"/>
    </location>
</feature>
<keyword evidence="2 7" id="KW-0645">Protease</keyword>
<feature type="active site" description="Charge relay system" evidence="7">
    <location>
        <position position="2019"/>
    </location>
</feature>
<evidence type="ECO:0000256" key="3">
    <source>
        <dbReference type="ARBA" id="ARBA00022729"/>
    </source>
</evidence>
<feature type="compositionally biased region" description="Polar residues" evidence="8">
    <location>
        <begin position="1432"/>
        <end position="1444"/>
    </location>
</feature>
<evidence type="ECO:0000259" key="9">
    <source>
        <dbReference type="Pfam" id="PF00082"/>
    </source>
</evidence>
<feature type="domain" description="Peptidase S8/S53" evidence="9">
    <location>
        <begin position="1604"/>
        <end position="1702"/>
    </location>
</feature>
<feature type="active site" description="Charge relay system" evidence="6 7">
    <location>
        <position position="742"/>
    </location>
</feature>
<feature type="domain" description="Inhibitor I9" evidence="10">
    <location>
        <begin position="1850"/>
        <end position="1926"/>
    </location>
</feature>
<evidence type="ECO:0000256" key="6">
    <source>
        <dbReference type="PIRSR" id="PIRSR615500-1"/>
    </source>
</evidence>
<feature type="domain" description="Peptidase S8/S53" evidence="9">
    <location>
        <begin position="734"/>
        <end position="1184"/>
    </location>
</feature>
<evidence type="ECO:0000256" key="2">
    <source>
        <dbReference type="ARBA" id="ARBA00022670"/>
    </source>
</evidence>
<organism evidence="12 13">
    <name type="scientific">Acer yangbiense</name>
    <dbReference type="NCBI Taxonomy" id="1000413"/>
    <lineage>
        <taxon>Eukaryota</taxon>
        <taxon>Viridiplantae</taxon>
        <taxon>Streptophyta</taxon>
        <taxon>Embryophyta</taxon>
        <taxon>Tracheophyta</taxon>
        <taxon>Spermatophyta</taxon>
        <taxon>Magnoliopsida</taxon>
        <taxon>eudicotyledons</taxon>
        <taxon>Gunneridae</taxon>
        <taxon>Pentapetalae</taxon>
        <taxon>rosids</taxon>
        <taxon>malvids</taxon>
        <taxon>Sapindales</taxon>
        <taxon>Sapindaceae</taxon>
        <taxon>Hippocastanoideae</taxon>
        <taxon>Acereae</taxon>
        <taxon>Acer</taxon>
    </lineage>
</organism>
<dbReference type="PROSITE" id="PS00138">
    <property type="entry name" value="SUBTILASE_SER"/>
    <property type="match status" value="4"/>
</dbReference>
<dbReference type="InterPro" id="IPR015500">
    <property type="entry name" value="Peptidase_S8_subtilisin-rel"/>
</dbReference>
<proteinExistence type="inferred from homology"/>
<evidence type="ECO:0000259" key="10">
    <source>
        <dbReference type="Pfam" id="PF05922"/>
    </source>
</evidence>
<dbReference type="GO" id="GO:0006508">
    <property type="term" value="P:proteolysis"/>
    <property type="evidence" value="ECO:0007669"/>
    <property type="project" value="UniProtKB-KW"/>
</dbReference>
<accession>A0A5C7H0Q4</accession>
<keyword evidence="3" id="KW-0732">Signal</keyword>
<dbReference type="Gene3D" id="3.50.30.30">
    <property type="match status" value="3"/>
</dbReference>
<reference evidence="13" key="1">
    <citation type="journal article" date="2019" name="Gigascience">
        <title>De novo genome assembly of the endangered Acer yangbiense, a plant species with extremely small populations endemic to Yunnan Province, China.</title>
        <authorList>
            <person name="Yang J."/>
            <person name="Wariss H.M."/>
            <person name="Tao L."/>
            <person name="Zhang R."/>
            <person name="Yun Q."/>
            <person name="Hollingsworth P."/>
            <person name="Dao Z."/>
            <person name="Luo G."/>
            <person name="Guo H."/>
            <person name="Ma Y."/>
            <person name="Sun W."/>
        </authorList>
    </citation>
    <scope>NUCLEOTIDE SEQUENCE [LARGE SCALE GENOMIC DNA]</scope>
    <source>
        <strain evidence="13">cv. Malutang</strain>
    </source>
</reference>
<dbReference type="CDD" id="cd02120">
    <property type="entry name" value="PA_subtilisin_like"/>
    <property type="match status" value="3"/>
</dbReference>
<keyword evidence="5 7" id="KW-0720">Serine protease</keyword>
<feature type="region of interest" description="Disordered" evidence="8">
    <location>
        <begin position="1491"/>
        <end position="1511"/>
    </location>
</feature>
<dbReference type="InterPro" id="IPR010259">
    <property type="entry name" value="S8pro/Inhibitor_I9"/>
</dbReference>
<dbReference type="PANTHER" id="PTHR10795">
    <property type="entry name" value="PROPROTEIN CONVERTASE SUBTILISIN/KEXIN"/>
    <property type="match status" value="1"/>
</dbReference>
<feature type="domain" description="Inhibitor I9" evidence="10">
    <location>
        <begin position="635"/>
        <end position="713"/>
    </location>
</feature>
<feature type="region of interest" description="Disordered" evidence="8">
    <location>
        <begin position="96"/>
        <end position="115"/>
    </location>
</feature>
<feature type="domain" description="Subtilisin-like protease fibronectin type-III" evidence="11">
    <location>
        <begin position="542"/>
        <end position="634"/>
    </location>
</feature>
<dbReference type="Pfam" id="PF05922">
    <property type="entry name" value="Inhibitor_I9"/>
    <property type="match status" value="2"/>
</dbReference>
<dbReference type="FunFam" id="3.40.50.200:FF:000006">
    <property type="entry name" value="Subtilisin-like protease SBT1.5"/>
    <property type="match status" value="3"/>
</dbReference>
<dbReference type="CDD" id="cd04852">
    <property type="entry name" value="Peptidases_S8_3"/>
    <property type="match status" value="3"/>
</dbReference>
<feature type="active site" description="Charge relay system" evidence="6 7">
    <location>
        <position position="806"/>
    </location>
</feature>
<evidence type="ECO:0000256" key="4">
    <source>
        <dbReference type="ARBA" id="ARBA00022801"/>
    </source>
</evidence>
<feature type="active site" description="Charge relay system" evidence="7">
    <location>
        <position position="436"/>
    </location>
</feature>
<feature type="compositionally biased region" description="Basic and acidic residues" evidence="8">
    <location>
        <begin position="1376"/>
        <end position="1387"/>
    </location>
</feature>
<evidence type="ECO:0000256" key="5">
    <source>
        <dbReference type="ARBA" id="ARBA00022825"/>
    </source>
</evidence>
<dbReference type="InterPro" id="IPR034197">
    <property type="entry name" value="Peptidases_S8_3"/>
</dbReference>
<comment type="caution">
    <text evidence="12">The sequence shown here is derived from an EMBL/GenBank/DDBJ whole genome shotgun (WGS) entry which is preliminary data.</text>
</comment>
<keyword evidence="4 7" id="KW-0378">Hydrolase</keyword>
<dbReference type="PROSITE" id="PS51892">
    <property type="entry name" value="SUBTILASE"/>
    <property type="match status" value="3"/>
</dbReference>
<feature type="compositionally biased region" description="Polar residues" evidence="8">
    <location>
        <begin position="104"/>
        <end position="115"/>
    </location>
</feature>
<dbReference type="GO" id="GO:0004252">
    <property type="term" value="F:serine-type endopeptidase activity"/>
    <property type="evidence" value="ECO:0007669"/>
    <property type="project" value="UniProtKB-UniRule"/>
</dbReference>
<feature type="domain" description="Subtilisin-like protease fibronectin type-III" evidence="11">
    <location>
        <begin position="1758"/>
        <end position="1849"/>
    </location>
</feature>
<feature type="compositionally biased region" description="Low complexity" evidence="8">
    <location>
        <begin position="1496"/>
        <end position="1511"/>
    </location>
</feature>
<evidence type="ECO:0000313" key="12">
    <source>
        <dbReference type="EMBL" id="TXG49866.1"/>
    </source>
</evidence>
<evidence type="ECO:0000256" key="7">
    <source>
        <dbReference type="PROSITE-ProRule" id="PRU01240"/>
    </source>
</evidence>
<evidence type="ECO:0000256" key="1">
    <source>
        <dbReference type="ARBA" id="ARBA00011073"/>
    </source>
</evidence>
<dbReference type="EMBL" id="VAHF01000012">
    <property type="protein sequence ID" value="TXG49866.1"/>
    <property type="molecule type" value="Genomic_DNA"/>
</dbReference>
<feature type="active site" description="Charge relay system" evidence="6 7">
    <location>
        <position position="1133"/>
    </location>
</feature>
<protein>
    <submittedName>
        <fullName evidence="12">Uncharacterized protein</fullName>
    </submittedName>
</protein>
<dbReference type="InterPro" id="IPR041469">
    <property type="entry name" value="Subtilisin-like_FN3"/>
</dbReference>
<dbReference type="InterPro" id="IPR023828">
    <property type="entry name" value="Peptidase_S8_Ser-AS"/>
</dbReference>
<feature type="active site" description="Charge relay system" evidence="7">
    <location>
        <position position="109"/>
    </location>
</feature>
<keyword evidence="13" id="KW-1185">Reference proteome</keyword>
<dbReference type="InterPro" id="IPR036852">
    <property type="entry name" value="Peptidase_S8/S53_dom_sf"/>
</dbReference>
<feature type="region of interest" description="Disordered" evidence="8">
    <location>
        <begin position="1335"/>
        <end position="1387"/>
    </location>
</feature>
<feature type="compositionally biased region" description="Polar residues" evidence="8">
    <location>
        <begin position="2014"/>
        <end position="2025"/>
    </location>
</feature>
<feature type="domain" description="Peptidase S8/S53" evidence="9">
    <location>
        <begin position="1947"/>
        <end position="2394"/>
    </location>
</feature>
<feature type="region of interest" description="Disordered" evidence="8">
    <location>
        <begin position="1424"/>
        <end position="1444"/>
    </location>
</feature>
<name>A0A5C7H0Q4_9ROSI</name>
<feature type="region of interest" description="Disordered" evidence="8">
    <location>
        <begin position="1540"/>
        <end position="1575"/>
    </location>
</feature>
<feature type="compositionally biased region" description="Basic and acidic residues" evidence="8">
    <location>
        <begin position="1339"/>
        <end position="1358"/>
    </location>
</feature>
<feature type="domain" description="Peptidase S8/S53" evidence="9">
    <location>
        <begin position="37"/>
        <end position="486"/>
    </location>
</feature>
<dbReference type="Gene3D" id="2.60.40.2310">
    <property type="match status" value="4"/>
</dbReference>
<feature type="compositionally biased region" description="Basic and acidic residues" evidence="8">
    <location>
        <begin position="1540"/>
        <end position="1553"/>
    </location>
</feature>
<dbReference type="OrthoDB" id="206201at2759"/>